<reference evidence="3" key="1">
    <citation type="submission" date="2020-12" db="EMBL/GenBank/DDBJ databases">
        <title>Geomonas sp. Red875, isolated from river sediment.</title>
        <authorList>
            <person name="Xu Z."/>
            <person name="Zhang Z."/>
            <person name="Masuda Y."/>
            <person name="Itoh H."/>
            <person name="Senoo K."/>
        </authorList>
    </citation>
    <scope>NUCLEOTIDE SEQUENCE</scope>
    <source>
        <strain evidence="3">Red875</strain>
    </source>
</reference>
<dbReference type="SUPFAM" id="SSF46894">
    <property type="entry name" value="C-terminal effector domain of the bipartite response regulators"/>
    <property type="match status" value="1"/>
</dbReference>
<gene>
    <name evidence="3" type="ORF">JFN93_18895</name>
</gene>
<dbReference type="GO" id="GO:0016987">
    <property type="term" value="F:sigma factor activity"/>
    <property type="evidence" value="ECO:0007669"/>
    <property type="project" value="InterPro"/>
</dbReference>
<protein>
    <submittedName>
        <fullName evidence="3">Sigma-70 region 4 domain-containing protein</fullName>
    </submittedName>
</protein>
<dbReference type="InterPro" id="IPR016032">
    <property type="entry name" value="Sig_transdc_resp-reg_C-effctor"/>
</dbReference>
<evidence type="ECO:0000313" key="4">
    <source>
        <dbReference type="Proteomes" id="UP000636888"/>
    </source>
</evidence>
<proteinExistence type="predicted"/>
<keyword evidence="4" id="KW-1185">Reference proteome</keyword>
<dbReference type="AlphaFoldDB" id="A0A8J7M1N3"/>
<feature type="compositionally biased region" description="Pro residues" evidence="1">
    <location>
        <begin position="1"/>
        <end position="12"/>
    </location>
</feature>
<feature type="compositionally biased region" description="Low complexity" evidence="1">
    <location>
        <begin position="18"/>
        <end position="34"/>
    </location>
</feature>
<dbReference type="InterPro" id="IPR036388">
    <property type="entry name" value="WH-like_DNA-bd_sf"/>
</dbReference>
<feature type="region of interest" description="Disordered" evidence="1">
    <location>
        <begin position="1"/>
        <end position="39"/>
    </location>
</feature>
<evidence type="ECO:0000313" key="3">
    <source>
        <dbReference type="EMBL" id="MBJ6726783.1"/>
    </source>
</evidence>
<sequence length="82" mass="8672">MATTPSIPPLQSPLPVYQQQQKPAQAAPAPQPAATGKDTIAISPQARAMTMNLQGMTVDEIAHSLGITVKTVESYLSLKQES</sequence>
<comment type="caution">
    <text evidence="3">The sequence shown here is derived from an EMBL/GenBank/DDBJ whole genome shotgun (WGS) entry which is preliminary data.</text>
</comment>
<dbReference type="RefSeq" id="WP_199385696.1">
    <property type="nucleotide sequence ID" value="NZ_JAEMHM010000017.1"/>
</dbReference>
<dbReference type="GO" id="GO:0003677">
    <property type="term" value="F:DNA binding"/>
    <property type="evidence" value="ECO:0007669"/>
    <property type="project" value="InterPro"/>
</dbReference>
<dbReference type="Proteomes" id="UP000636888">
    <property type="component" value="Unassembled WGS sequence"/>
</dbReference>
<dbReference type="Gene3D" id="1.10.10.10">
    <property type="entry name" value="Winged helix-like DNA-binding domain superfamily/Winged helix DNA-binding domain"/>
    <property type="match status" value="1"/>
</dbReference>
<evidence type="ECO:0000256" key="1">
    <source>
        <dbReference type="SAM" id="MobiDB-lite"/>
    </source>
</evidence>
<feature type="domain" description="RNA polymerase sigma factor 70 region 4 type 2" evidence="2">
    <location>
        <begin position="45"/>
        <end position="77"/>
    </location>
</feature>
<dbReference type="EMBL" id="JAEMHM010000017">
    <property type="protein sequence ID" value="MBJ6726783.1"/>
    <property type="molecule type" value="Genomic_DNA"/>
</dbReference>
<dbReference type="GO" id="GO:0006352">
    <property type="term" value="P:DNA-templated transcription initiation"/>
    <property type="evidence" value="ECO:0007669"/>
    <property type="project" value="InterPro"/>
</dbReference>
<evidence type="ECO:0000259" key="2">
    <source>
        <dbReference type="Pfam" id="PF08281"/>
    </source>
</evidence>
<organism evidence="3 4">
    <name type="scientific">Geomesophilobacter sediminis</name>
    <dbReference type="NCBI Taxonomy" id="2798584"/>
    <lineage>
        <taxon>Bacteria</taxon>
        <taxon>Pseudomonadati</taxon>
        <taxon>Thermodesulfobacteriota</taxon>
        <taxon>Desulfuromonadia</taxon>
        <taxon>Geobacterales</taxon>
        <taxon>Geobacteraceae</taxon>
        <taxon>Geomesophilobacter</taxon>
    </lineage>
</organism>
<dbReference type="Pfam" id="PF08281">
    <property type="entry name" value="Sigma70_r4_2"/>
    <property type="match status" value="1"/>
</dbReference>
<dbReference type="InterPro" id="IPR013249">
    <property type="entry name" value="RNA_pol_sigma70_r4_t2"/>
</dbReference>
<name>A0A8J7M1N3_9BACT</name>
<accession>A0A8J7M1N3</accession>